<organism evidence="1 2">
    <name type="scientific">Coniella lustricola</name>
    <dbReference type="NCBI Taxonomy" id="2025994"/>
    <lineage>
        <taxon>Eukaryota</taxon>
        <taxon>Fungi</taxon>
        <taxon>Dikarya</taxon>
        <taxon>Ascomycota</taxon>
        <taxon>Pezizomycotina</taxon>
        <taxon>Sordariomycetes</taxon>
        <taxon>Sordariomycetidae</taxon>
        <taxon>Diaporthales</taxon>
        <taxon>Schizoparmaceae</taxon>
        <taxon>Coniella</taxon>
    </lineage>
</organism>
<reference evidence="1 2" key="1">
    <citation type="journal article" date="2018" name="Mycol. Prog.">
        <title>Coniella lustricola, a new species from submerged detritus.</title>
        <authorList>
            <person name="Raudabaugh D.B."/>
            <person name="Iturriaga T."/>
            <person name="Carver A."/>
            <person name="Mondo S."/>
            <person name="Pangilinan J."/>
            <person name="Lipzen A."/>
            <person name="He G."/>
            <person name="Amirebrahimi M."/>
            <person name="Grigoriev I.V."/>
            <person name="Miller A.N."/>
        </authorList>
    </citation>
    <scope>NUCLEOTIDE SEQUENCE [LARGE SCALE GENOMIC DNA]</scope>
    <source>
        <strain evidence="1 2">B22-T-1</strain>
    </source>
</reference>
<dbReference type="Gene3D" id="2.60.120.200">
    <property type="match status" value="1"/>
</dbReference>
<dbReference type="InParanoid" id="A0A2T3ANR1"/>
<evidence type="ECO:0000313" key="1">
    <source>
        <dbReference type="EMBL" id="PSS05223.1"/>
    </source>
</evidence>
<sequence length="221" mass="24518">MSSPFTIIANPRTDIWRKPPTTDIFNGPLPSFLSARVSFLLPSQLRQYDQAGLLLSLRSHQPSSSYSASSSSSSPPKWIKTGVENYNGTPRAATVACDAWADWSLAPVTLPPGSNQNGEEEAQGNWVTVAIERDNDELGQSLWVYQVVPGASPATGTGDKEEIKIPLREICWPFGHEAGQAEEQTENSKWHVQVQAYACRPSKNGNEELEARFRDFEVRWK</sequence>
<dbReference type="EMBL" id="KZ678372">
    <property type="protein sequence ID" value="PSS05223.1"/>
    <property type="molecule type" value="Genomic_DNA"/>
</dbReference>
<gene>
    <name evidence="1" type="ORF">BD289DRAFT_478121</name>
</gene>
<dbReference type="PANTHER" id="PTHR35332:SF2">
    <property type="entry name" value="REGULATION OF ENOLASE PROTEIN 1"/>
    <property type="match status" value="1"/>
</dbReference>
<dbReference type="AlphaFoldDB" id="A0A2T3ANR1"/>
<protein>
    <submittedName>
        <fullName evidence="1">Uncharacterized protein</fullName>
    </submittedName>
</protein>
<evidence type="ECO:0000313" key="2">
    <source>
        <dbReference type="Proteomes" id="UP000241462"/>
    </source>
</evidence>
<dbReference type="STRING" id="2025994.A0A2T3ANR1"/>
<name>A0A2T3ANR1_9PEZI</name>
<accession>A0A2T3ANR1</accession>
<dbReference type="Proteomes" id="UP000241462">
    <property type="component" value="Unassembled WGS sequence"/>
</dbReference>
<keyword evidence="2" id="KW-1185">Reference proteome</keyword>
<dbReference type="PANTHER" id="PTHR35332">
    <property type="entry name" value="REGULATION OF ENOLASE PROTEIN 1"/>
    <property type="match status" value="1"/>
</dbReference>
<proteinExistence type="predicted"/>
<dbReference type="InterPro" id="IPR009784">
    <property type="entry name" value="DUF1349"/>
</dbReference>
<dbReference type="OrthoDB" id="42525at2759"/>
<dbReference type="Pfam" id="PF07081">
    <property type="entry name" value="DUF1349"/>
    <property type="match status" value="1"/>
</dbReference>